<dbReference type="Proteomes" id="UP000716446">
    <property type="component" value="Unassembled WGS sequence"/>
</dbReference>
<comment type="caution">
    <text evidence="1">The sequence shown here is derived from an EMBL/GenBank/DDBJ whole genome shotgun (WGS) entry which is preliminary data.</text>
</comment>
<gene>
    <name evidence="1" type="ORF">AWRI4619_LOCUS570</name>
</gene>
<evidence type="ECO:0000313" key="2">
    <source>
        <dbReference type="Proteomes" id="UP000716446"/>
    </source>
</evidence>
<protein>
    <submittedName>
        <fullName evidence="1">Uncharacterized protein</fullName>
    </submittedName>
</protein>
<name>A0A9N8P574_9PEZI</name>
<dbReference type="EMBL" id="CAIJEN010000001">
    <property type="protein sequence ID" value="CAD0082003.1"/>
    <property type="molecule type" value="Genomic_DNA"/>
</dbReference>
<proteinExistence type="predicted"/>
<reference evidence="1" key="1">
    <citation type="submission" date="2020-06" db="EMBL/GenBank/DDBJ databases">
        <authorList>
            <person name="Onetto C."/>
        </authorList>
    </citation>
    <scope>NUCLEOTIDE SEQUENCE</scope>
</reference>
<dbReference type="AlphaFoldDB" id="A0A9N8P574"/>
<accession>A0A9N8P574</accession>
<dbReference type="PANTHER" id="PTHR28630:SF3">
    <property type="entry name" value="PEROXIREDOXIN-LIKE 2C"/>
    <property type="match status" value="1"/>
</dbReference>
<keyword evidence="2" id="KW-1185">Reference proteome</keyword>
<dbReference type="PANTHER" id="PTHR28630">
    <property type="match status" value="1"/>
</dbReference>
<dbReference type="Pfam" id="PF13911">
    <property type="entry name" value="AhpC-TSA_2"/>
    <property type="match status" value="1"/>
</dbReference>
<organism evidence="1 2">
    <name type="scientific">Aureobasidium vineae</name>
    <dbReference type="NCBI Taxonomy" id="2773715"/>
    <lineage>
        <taxon>Eukaryota</taxon>
        <taxon>Fungi</taxon>
        <taxon>Dikarya</taxon>
        <taxon>Ascomycota</taxon>
        <taxon>Pezizomycotina</taxon>
        <taxon>Dothideomycetes</taxon>
        <taxon>Dothideomycetidae</taxon>
        <taxon>Dothideales</taxon>
        <taxon>Saccotheciaceae</taxon>
        <taxon>Aureobasidium</taxon>
    </lineage>
</organism>
<evidence type="ECO:0000313" key="1">
    <source>
        <dbReference type="EMBL" id="CAD0082003.1"/>
    </source>
</evidence>
<sequence length="208" mass="23330">MADNDSRSNSESQAQTRIPTQAELDKVAQVNILDKNGDKKQFGTLWSRHGDMPRRTIVIFIRHFNCEAFSPEDLAARSIPTTLTIIGCGSHTFISTYLERTGCKFEIYTDPSRVTYDTLGLTCNLGLGKKPDYIENSFVGTLIGTANTLMTLTTSSGKKSQNGGELIWIDGDIKWARRMQNTRDHVEIEDLKHVLDDQEKDLEKSDIA</sequence>
<dbReference type="InterPro" id="IPR032801">
    <property type="entry name" value="PXL2A/B/C"/>
</dbReference>